<feature type="compositionally biased region" description="Low complexity" evidence="1">
    <location>
        <begin position="463"/>
        <end position="474"/>
    </location>
</feature>
<feature type="region of interest" description="Disordered" evidence="1">
    <location>
        <begin position="76"/>
        <end position="110"/>
    </location>
</feature>
<dbReference type="Gene3D" id="1.10.287.110">
    <property type="entry name" value="DnaJ domain"/>
    <property type="match status" value="1"/>
</dbReference>
<organism evidence="3">
    <name type="scientific">Alexandrium monilatum</name>
    <dbReference type="NCBI Taxonomy" id="311494"/>
    <lineage>
        <taxon>Eukaryota</taxon>
        <taxon>Sar</taxon>
        <taxon>Alveolata</taxon>
        <taxon>Dinophyceae</taxon>
        <taxon>Gonyaulacales</taxon>
        <taxon>Pyrocystaceae</taxon>
        <taxon>Alexandrium</taxon>
    </lineage>
</organism>
<feature type="region of interest" description="Disordered" evidence="1">
    <location>
        <begin position="414"/>
        <end position="442"/>
    </location>
</feature>
<dbReference type="CDD" id="cd06257">
    <property type="entry name" value="DnaJ"/>
    <property type="match status" value="1"/>
</dbReference>
<dbReference type="PANTHER" id="PTHR43908">
    <property type="entry name" value="AT29763P-RELATED"/>
    <property type="match status" value="1"/>
</dbReference>
<dbReference type="Pfam" id="PF00226">
    <property type="entry name" value="DnaJ"/>
    <property type="match status" value="1"/>
</dbReference>
<dbReference type="SMART" id="SM00271">
    <property type="entry name" value="DnaJ"/>
    <property type="match status" value="1"/>
</dbReference>
<dbReference type="SUPFAM" id="SSF46565">
    <property type="entry name" value="Chaperone J-domain"/>
    <property type="match status" value="1"/>
</dbReference>
<dbReference type="GO" id="GO:0030544">
    <property type="term" value="F:Hsp70 protein binding"/>
    <property type="evidence" value="ECO:0007669"/>
    <property type="project" value="TreeGrafter"/>
</dbReference>
<evidence type="ECO:0000256" key="1">
    <source>
        <dbReference type="SAM" id="MobiDB-lite"/>
    </source>
</evidence>
<dbReference type="GO" id="GO:0071218">
    <property type="term" value="P:cellular response to misfolded protein"/>
    <property type="evidence" value="ECO:0007669"/>
    <property type="project" value="TreeGrafter"/>
</dbReference>
<evidence type="ECO:0000313" key="3">
    <source>
        <dbReference type="EMBL" id="CAE4654778.1"/>
    </source>
</evidence>
<feature type="domain" description="J" evidence="2">
    <location>
        <begin position="17"/>
        <end position="78"/>
    </location>
</feature>
<protein>
    <recommendedName>
        <fullName evidence="2">J domain-containing protein</fullName>
    </recommendedName>
</protein>
<dbReference type="PROSITE" id="PS50076">
    <property type="entry name" value="DNAJ_2"/>
    <property type="match status" value="1"/>
</dbReference>
<evidence type="ECO:0000259" key="2">
    <source>
        <dbReference type="PROSITE" id="PS50076"/>
    </source>
</evidence>
<dbReference type="EMBL" id="HBNR01078236">
    <property type="protein sequence ID" value="CAE4654778.1"/>
    <property type="molecule type" value="Transcribed_RNA"/>
</dbReference>
<dbReference type="PANTHER" id="PTHR43908:SF3">
    <property type="entry name" value="AT29763P-RELATED"/>
    <property type="match status" value="1"/>
</dbReference>
<name>A0A7S4ST05_9DINO</name>
<feature type="region of interest" description="Disordered" evidence="1">
    <location>
        <begin position="184"/>
        <end position="209"/>
    </location>
</feature>
<sequence>MGGARRSRAMPCEGLPDHYAALGLPRSADDAAVRAAYRRQALLAHPDKGGAEEAFHAVYAAFKTLSNSRERAAYDAQLSEVGGRDRRRARTASGAAGRPRPGEEAGTPLQSGDVLARALEQLESIVAATPREKRRDLLASLPGRVSQALLAHMQARHAAASASAPEGVDQMPTVVTPVREGMDRPAGAEAAGAEEPEEEGAGSASSCEMEPEVCKEEEVALVLAEGPGAAGVRKGRPRSGGGCQGISKVGSRANVYRASVFCLNLVISSRNVDSLEQAVQFHTALELVRNRLEQLRCDPAEVSDNALAKDFDAAIEGACANVGTRPADLGLRFRPLVSALAEVGRQLRGRATGDVRTALGERRRMLEAKQGGWPKLRAAWVEVLVASGASAQEAEAEVEAAWRSHARRKAEAEARKLRQQGRQAGRRPRALLREEAPEERRARELAAAARAAERALASAAATIAAGADAGAASRGDCRRCQQRGG</sequence>
<dbReference type="InterPro" id="IPR051100">
    <property type="entry name" value="DnaJ_subfamily_B/C"/>
</dbReference>
<dbReference type="GO" id="GO:0005789">
    <property type="term" value="C:endoplasmic reticulum membrane"/>
    <property type="evidence" value="ECO:0007669"/>
    <property type="project" value="TreeGrafter"/>
</dbReference>
<dbReference type="AlphaFoldDB" id="A0A7S4ST05"/>
<dbReference type="InterPro" id="IPR001623">
    <property type="entry name" value="DnaJ_domain"/>
</dbReference>
<feature type="region of interest" description="Disordered" evidence="1">
    <location>
        <begin position="463"/>
        <end position="485"/>
    </location>
</feature>
<proteinExistence type="predicted"/>
<gene>
    <name evidence="3" type="ORF">AMON00008_LOCUS55734</name>
</gene>
<accession>A0A7S4ST05</accession>
<dbReference type="InterPro" id="IPR036869">
    <property type="entry name" value="J_dom_sf"/>
</dbReference>
<feature type="compositionally biased region" description="Basic and acidic residues" evidence="1">
    <location>
        <begin position="431"/>
        <end position="442"/>
    </location>
</feature>
<reference evidence="3" key="1">
    <citation type="submission" date="2021-01" db="EMBL/GenBank/DDBJ databases">
        <authorList>
            <person name="Corre E."/>
            <person name="Pelletier E."/>
            <person name="Niang G."/>
            <person name="Scheremetjew M."/>
            <person name="Finn R."/>
            <person name="Kale V."/>
            <person name="Holt S."/>
            <person name="Cochrane G."/>
            <person name="Meng A."/>
            <person name="Brown T."/>
            <person name="Cohen L."/>
        </authorList>
    </citation>
    <scope>NUCLEOTIDE SEQUENCE</scope>
    <source>
        <strain evidence="3">CCMP3105</strain>
    </source>
</reference>